<proteinExistence type="predicted"/>
<dbReference type="EMBL" id="VOFY01000021">
    <property type="protein sequence ID" value="KAA8581499.1"/>
    <property type="molecule type" value="Genomic_DNA"/>
</dbReference>
<organism evidence="1 2">
    <name type="scientific">Etheostoma spectabile</name>
    <name type="common">orangethroat darter</name>
    <dbReference type="NCBI Taxonomy" id="54343"/>
    <lineage>
        <taxon>Eukaryota</taxon>
        <taxon>Metazoa</taxon>
        <taxon>Chordata</taxon>
        <taxon>Craniata</taxon>
        <taxon>Vertebrata</taxon>
        <taxon>Euteleostomi</taxon>
        <taxon>Actinopterygii</taxon>
        <taxon>Neopterygii</taxon>
        <taxon>Teleostei</taxon>
        <taxon>Neoteleostei</taxon>
        <taxon>Acanthomorphata</taxon>
        <taxon>Eupercaria</taxon>
        <taxon>Perciformes</taxon>
        <taxon>Percoidei</taxon>
        <taxon>Percidae</taxon>
        <taxon>Etheostomatinae</taxon>
        <taxon>Etheostoma</taxon>
    </lineage>
</organism>
<dbReference type="Proteomes" id="UP000327493">
    <property type="component" value="Chromosome 21"/>
</dbReference>
<dbReference type="AlphaFoldDB" id="A0A5J5CL99"/>
<gene>
    <name evidence="1" type="ORF">FQN60_003080</name>
</gene>
<sequence>MTAQRRRVGMDGWMEKNPKAAALRKHTASQACPLSARYKGATGIQGRESLEGIKMVAAPENAPARIQGFKNTEIKD</sequence>
<accession>A0A5J5CL99</accession>
<evidence type="ECO:0000313" key="2">
    <source>
        <dbReference type="Proteomes" id="UP000327493"/>
    </source>
</evidence>
<comment type="caution">
    <text evidence="1">The sequence shown here is derived from an EMBL/GenBank/DDBJ whole genome shotgun (WGS) entry which is preliminary data.</text>
</comment>
<protein>
    <submittedName>
        <fullName evidence="1">Uncharacterized protein</fullName>
    </submittedName>
</protein>
<keyword evidence="2" id="KW-1185">Reference proteome</keyword>
<reference evidence="1 2" key="1">
    <citation type="submission" date="2019-08" db="EMBL/GenBank/DDBJ databases">
        <title>A chromosome-level genome assembly, high-density linkage maps, and genome scans reveal the genomic architecture of hybrid incompatibilities underlying speciation via character displacement in darters (Percidae: Etheostominae).</title>
        <authorList>
            <person name="Moran R.L."/>
            <person name="Catchen J.M."/>
            <person name="Fuller R.C."/>
        </authorList>
    </citation>
    <scope>NUCLEOTIDE SEQUENCE [LARGE SCALE GENOMIC DNA]</scope>
    <source>
        <strain evidence="1">EspeVRDwgs_2016</strain>
        <tissue evidence="1">Muscle</tissue>
    </source>
</reference>
<evidence type="ECO:0000313" key="1">
    <source>
        <dbReference type="EMBL" id="KAA8581499.1"/>
    </source>
</evidence>
<name>A0A5J5CL99_9PERO</name>